<organism evidence="3 4">
    <name type="scientific">Arachis hypogaea</name>
    <name type="common">Peanut</name>
    <dbReference type="NCBI Taxonomy" id="3818"/>
    <lineage>
        <taxon>Eukaryota</taxon>
        <taxon>Viridiplantae</taxon>
        <taxon>Streptophyta</taxon>
        <taxon>Embryophyta</taxon>
        <taxon>Tracheophyta</taxon>
        <taxon>Spermatophyta</taxon>
        <taxon>Magnoliopsida</taxon>
        <taxon>eudicotyledons</taxon>
        <taxon>Gunneridae</taxon>
        <taxon>Pentapetalae</taxon>
        <taxon>rosids</taxon>
        <taxon>fabids</taxon>
        <taxon>Fabales</taxon>
        <taxon>Fabaceae</taxon>
        <taxon>Papilionoideae</taxon>
        <taxon>50 kb inversion clade</taxon>
        <taxon>dalbergioids sensu lato</taxon>
        <taxon>Dalbergieae</taxon>
        <taxon>Pterocarpus clade</taxon>
        <taxon>Arachis</taxon>
    </lineage>
</organism>
<feature type="region of interest" description="Disordered" evidence="1">
    <location>
        <begin position="151"/>
        <end position="212"/>
    </location>
</feature>
<accession>A0A445AGT0</accession>
<comment type="caution">
    <text evidence="3">The sequence shown here is derived from an EMBL/GenBank/DDBJ whole genome shotgun (WGS) entry which is preliminary data.</text>
</comment>
<protein>
    <recommendedName>
        <fullName evidence="2">PB1-like domain-containing protein</fullName>
    </recommendedName>
</protein>
<evidence type="ECO:0000313" key="4">
    <source>
        <dbReference type="Proteomes" id="UP000289738"/>
    </source>
</evidence>
<dbReference type="AlphaFoldDB" id="A0A445AGT0"/>
<reference evidence="3 4" key="1">
    <citation type="submission" date="2019-01" db="EMBL/GenBank/DDBJ databases">
        <title>Sequencing of cultivated peanut Arachis hypogaea provides insights into genome evolution and oil improvement.</title>
        <authorList>
            <person name="Chen X."/>
        </authorList>
    </citation>
    <scope>NUCLEOTIDE SEQUENCE [LARGE SCALE GENOMIC DNA]</scope>
    <source>
        <strain evidence="4">cv. Fuhuasheng</strain>
        <tissue evidence="3">Leaves</tissue>
    </source>
</reference>
<feature type="compositionally biased region" description="Acidic residues" evidence="1">
    <location>
        <begin position="200"/>
        <end position="212"/>
    </location>
</feature>
<dbReference type="InterPro" id="IPR058594">
    <property type="entry name" value="PB1-like_dom_pln"/>
</dbReference>
<evidence type="ECO:0000256" key="1">
    <source>
        <dbReference type="SAM" id="MobiDB-lite"/>
    </source>
</evidence>
<dbReference type="Pfam" id="PF26130">
    <property type="entry name" value="PB1-like"/>
    <property type="match status" value="1"/>
</dbReference>
<feature type="domain" description="PB1-like" evidence="2">
    <location>
        <begin position="2"/>
        <end position="92"/>
    </location>
</feature>
<dbReference type="Proteomes" id="UP000289738">
    <property type="component" value="Chromosome B02"/>
</dbReference>
<gene>
    <name evidence="3" type="ORF">Ahy_B02g059407</name>
</gene>
<feature type="compositionally biased region" description="Acidic residues" evidence="1">
    <location>
        <begin position="156"/>
        <end position="192"/>
    </location>
</feature>
<keyword evidence="4" id="KW-1185">Reference proteome</keyword>
<name>A0A445AGT0_ARAHY</name>
<proteinExistence type="predicted"/>
<sequence length="212" mass="23463">MGGKFGFDGEPLHYVGGETSIVDYCDEDRCSRFEAMEIVVEQGYVAQNIAAMWYKSLKDETDVGLKMLHTDQDAMDMARIRMRDNMVELFAVHKDGATTRKGCTIEKVEDIHAGEAAAPTADTIGLGPIVLYKAQSFAQAKVGKKPTVVKEAQNDMLEDDDEERLDFSGDDESEDDDYQPGNDDEENSDEQSSENSSGDSDLEVTFDDSDDD</sequence>
<dbReference type="EMBL" id="SDMP01000012">
    <property type="protein sequence ID" value="RYR25594.1"/>
    <property type="molecule type" value="Genomic_DNA"/>
</dbReference>
<evidence type="ECO:0000259" key="2">
    <source>
        <dbReference type="Pfam" id="PF26130"/>
    </source>
</evidence>
<evidence type="ECO:0000313" key="3">
    <source>
        <dbReference type="EMBL" id="RYR25594.1"/>
    </source>
</evidence>